<evidence type="ECO:0000256" key="1">
    <source>
        <dbReference type="SAM" id="SignalP"/>
    </source>
</evidence>
<sequence>MRPCYLFVTFLGGALPAGVAPASGLAKLGAATQGAHELEDETSGRLLRVHTSAKEDQEGRMIPGSEFFEKAQPVLHNLSINMPNLDEIKANAASYFYLCMRDVLLTEQQRIKAFNDMRRRAVVERLQSIQPIDWNVGAVDWQAMLALQNLLENRDMYYLAISLALAKQPSVLIPEPIARTAKEMELSQFGLWASMEKVPEVVREQLKKLPDFVQAAGDHALVNEVVHSYKQFSSALMRKKA</sequence>
<proteinExistence type="evidence at transcript level"/>
<protein>
    <submittedName>
        <fullName evidence="2">RXLR effector</fullName>
    </submittedName>
</protein>
<organism evidence="2">
    <name type="scientific">Hyaloperonospora arabidopsidis</name>
    <name type="common">Peronospora arabidopsidis</name>
    <dbReference type="NCBI Taxonomy" id="272952"/>
    <lineage>
        <taxon>Eukaryota</taxon>
        <taxon>Sar</taxon>
        <taxon>Stramenopiles</taxon>
        <taxon>Oomycota</taxon>
        <taxon>Peronosporomycetes</taxon>
        <taxon>Peronosporales</taxon>
        <taxon>Peronosporaceae</taxon>
        <taxon>Hyaloperonospora</taxon>
    </lineage>
</organism>
<feature type="signal peptide" evidence="1">
    <location>
        <begin position="1"/>
        <end position="16"/>
    </location>
</feature>
<feature type="chain" id="PRO_5003340010" evidence="1">
    <location>
        <begin position="17"/>
        <end position="241"/>
    </location>
</feature>
<name>F6MF04_HYAAB</name>
<dbReference type="AlphaFoldDB" id="F6MF04"/>
<keyword evidence="1" id="KW-0732">Signal</keyword>
<dbReference type="VEuPathDB" id="FungiDB:HpaG801769"/>
<reference evidence="2" key="1">
    <citation type="journal article" date="2011" name="PLoS ONE">
        <title>Identification of Hyaloperonospora arabidopsidis Transcript Sequences Expressed during Infection Reveals Isolate-Specific Effectors.</title>
        <authorList>
            <person name="Cabral A."/>
            <person name="Stassen J.H."/>
            <person name="Seidl M.F."/>
            <person name="Bautor J."/>
            <person name="Parker J.E."/>
            <person name="Van den Ackerveken G."/>
        </authorList>
    </citation>
    <scope>NUCLEOTIDE SEQUENCE</scope>
    <source>
        <strain evidence="2">Waco9</strain>
    </source>
</reference>
<evidence type="ECO:0000313" key="2">
    <source>
        <dbReference type="EMBL" id="AEF57446.1"/>
    </source>
</evidence>
<accession>F6MF04</accession>
<dbReference type="PHI-base" id="PHI:4745"/>
<dbReference type="EMBL" id="JF800131">
    <property type="protein sequence ID" value="AEF57446.1"/>
    <property type="molecule type" value="mRNA"/>
</dbReference>